<dbReference type="AlphaFoldDB" id="A0AAE2ZJW7"/>
<comment type="caution">
    <text evidence="1">The sequence shown here is derived from an EMBL/GenBank/DDBJ whole genome shotgun (WGS) entry which is preliminary data.</text>
</comment>
<protein>
    <recommendedName>
        <fullName evidence="3">Fructose-bisphosphate aldolase</fullName>
    </recommendedName>
</protein>
<dbReference type="InterPro" id="IPR041720">
    <property type="entry name" value="FbaB-like"/>
</dbReference>
<evidence type="ECO:0008006" key="3">
    <source>
        <dbReference type="Google" id="ProtNLM"/>
    </source>
</evidence>
<dbReference type="SMART" id="SM01133">
    <property type="entry name" value="DeoC"/>
    <property type="match status" value="1"/>
</dbReference>
<evidence type="ECO:0000313" key="1">
    <source>
        <dbReference type="EMBL" id="MBW8637541.1"/>
    </source>
</evidence>
<reference evidence="1" key="1">
    <citation type="submission" date="2021-08" db="EMBL/GenBank/DDBJ databases">
        <title>Hoeflea bacterium WL0058 sp. nov., isolated from the sediment.</title>
        <authorList>
            <person name="Wang L."/>
            <person name="Zhang D."/>
        </authorList>
    </citation>
    <scope>NUCLEOTIDE SEQUENCE</scope>
    <source>
        <strain evidence="1">WL0058</strain>
    </source>
</reference>
<evidence type="ECO:0000313" key="2">
    <source>
        <dbReference type="Proteomes" id="UP001196509"/>
    </source>
</evidence>
<dbReference type="InterPro" id="IPR013785">
    <property type="entry name" value="Aldolase_TIM"/>
</dbReference>
<gene>
    <name evidence="1" type="ORF">K1W69_10105</name>
</gene>
<dbReference type="GO" id="GO:0004332">
    <property type="term" value="F:fructose-bisphosphate aldolase activity"/>
    <property type="evidence" value="ECO:0007669"/>
    <property type="project" value="InterPro"/>
</dbReference>
<dbReference type="PIRSF" id="PIRSF038992">
    <property type="entry name" value="Aldolase_Ia"/>
    <property type="match status" value="1"/>
</dbReference>
<sequence>MSEIGKARRLARLFNEKSGRMLCVPMDHGMQVGPIAGIQNPEPLIDAVVEAGVDAVIINPGLYIRYHERFANGPAIILRLDQTTMWRTGTKTGYPDTHTRQVATVREAVQMGAEAVISYLFTCNNDPAEETRCFEICGAIASECREWGMVHVIEAMAAKGGFATTEDPDVVGLNCRIAGEMGADIIKTDWCGAKGFKTVAKQSLAPVAVAGGATEGDDKALFDFASSAIKNGAKGIIFGRNVFQRKNVKEILSGLRDIVHD</sequence>
<dbReference type="Gene3D" id="3.20.20.70">
    <property type="entry name" value="Aldolase class I"/>
    <property type="match status" value="1"/>
</dbReference>
<dbReference type="PANTHER" id="PTHR47916">
    <property type="entry name" value="FRUCTOSE-BISPHOSPHATE ALDOLASE CLASS 1"/>
    <property type="match status" value="1"/>
</dbReference>
<dbReference type="Pfam" id="PF01791">
    <property type="entry name" value="DeoC"/>
    <property type="match status" value="1"/>
</dbReference>
<proteinExistence type="predicted"/>
<accession>A0AAE2ZJW7</accession>
<dbReference type="EMBL" id="JAICBX010000002">
    <property type="protein sequence ID" value="MBW8637541.1"/>
    <property type="molecule type" value="Genomic_DNA"/>
</dbReference>
<dbReference type="Proteomes" id="UP001196509">
    <property type="component" value="Unassembled WGS sequence"/>
</dbReference>
<name>A0AAE2ZJW7_9HYPH</name>
<keyword evidence="2" id="KW-1185">Reference proteome</keyword>
<dbReference type="RefSeq" id="WP_220228240.1">
    <property type="nucleotide sequence ID" value="NZ_JAICBX010000002.1"/>
</dbReference>
<dbReference type="InterPro" id="IPR002915">
    <property type="entry name" value="DeoC/FbaB/LacD_aldolase"/>
</dbReference>
<dbReference type="InterPro" id="IPR050456">
    <property type="entry name" value="DeoC/FbaB_aldolase"/>
</dbReference>
<dbReference type="SUPFAM" id="SSF51569">
    <property type="entry name" value="Aldolase"/>
    <property type="match status" value="1"/>
</dbReference>
<organism evidence="1 2">
    <name type="scientific">Flavimaribacter sediminis</name>
    <dbReference type="NCBI Taxonomy" id="2865987"/>
    <lineage>
        <taxon>Bacteria</taxon>
        <taxon>Pseudomonadati</taxon>
        <taxon>Pseudomonadota</taxon>
        <taxon>Alphaproteobacteria</taxon>
        <taxon>Hyphomicrobiales</taxon>
        <taxon>Rhizobiaceae</taxon>
        <taxon>Flavimaribacter</taxon>
    </lineage>
</organism>
<dbReference type="PANTHER" id="PTHR47916:SF1">
    <property type="entry name" value="3-HYDROXY-5-PHOSPHONOOXYPENTANE-2,4-DIONE THIOLASE"/>
    <property type="match status" value="1"/>
</dbReference>